<gene>
    <name evidence="3" type="primary">Aste57867_19706</name>
    <name evidence="2" type="ORF">As57867_019641</name>
    <name evidence="3" type="ORF">ASTE57867_19706</name>
</gene>
<reference evidence="2" key="2">
    <citation type="submission" date="2019-06" db="EMBL/GenBank/DDBJ databases">
        <title>Genomics analysis of Aphanomyces spp. identifies a new class of oomycete effector associated with host adaptation.</title>
        <authorList>
            <person name="Gaulin E."/>
        </authorList>
    </citation>
    <scope>NUCLEOTIDE SEQUENCE</scope>
    <source>
        <strain evidence="2">CBS 578.67</strain>
    </source>
</reference>
<dbReference type="GO" id="GO:0004029">
    <property type="term" value="F:aldehyde dehydrogenase (NAD+) activity"/>
    <property type="evidence" value="ECO:0007669"/>
    <property type="project" value="TreeGrafter"/>
</dbReference>
<dbReference type="InterPro" id="IPR036291">
    <property type="entry name" value="NAD(P)-bd_dom_sf"/>
</dbReference>
<dbReference type="EMBL" id="VJMH01006709">
    <property type="protein sequence ID" value="KAF0688677.1"/>
    <property type="molecule type" value="Genomic_DNA"/>
</dbReference>
<evidence type="ECO:0000313" key="3">
    <source>
        <dbReference type="EMBL" id="VFT96405.1"/>
    </source>
</evidence>
<evidence type="ECO:0000313" key="4">
    <source>
        <dbReference type="Proteomes" id="UP000332933"/>
    </source>
</evidence>
<dbReference type="OrthoDB" id="10262413at2759"/>
<feature type="domain" description="NAD-dependent epimerase/dehydratase" evidence="1">
    <location>
        <begin position="6"/>
        <end position="216"/>
    </location>
</feature>
<dbReference type="InterPro" id="IPR051783">
    <property type="entry name" value="NAD(P)-dependent_oxidoreduct"/>
</dbReference>
<dbReference type="PANTHER" id="PTHR48079:SF6">
    <property type="entry name" value="NAD(P)-BINDING DOMAIN-CONTAINING PROTEIN-RELATED"/>
    <property type="match status" value="1"/>
</dbReference>
<organism evidence="3 4">
    <name type="scientific">Aphanomyces stellatus</name>
    <dbReference type="NCBI Taxonomy" id="120398"/>
    <lineage>
        <taxon>Eukaryota</taxon>
        <taxon>Sar</taxon>
        <taxon>Stramenopiles</taxon>
        <taxon>Oomycota</taxon>
        <taxon>Saprolegniomycetes</taxon>
        <taxon>Saprolegniales</taxon>
        <taxon>Verrucalvaceae</taxon>
        <taxon>Aphanomyces</taxon>
    </lineage>
</organism>
<dbReference type="EMBL" id="CAADRA010006732">
    <property type="protein sequence ID" value="VFT96405.1"/>
    <property type="molecule type" value="Genomic_DNA"/>
</dbReference>
<proteinExistence type="predicted"/>
<dbReference type="CDD" id="cd05262">
    <property type="entry name" value="SDR_a7"/>
    <property type="match status" value="1"/>
</dbReference>
<evidence type="ECO:0000313" key="2">
    <source>
        <dbReference type="EMBL" id="KAF0688677.1"/>
    </source>
</evidence>
<name>A0A485LED7_9STRA</name>
<dbReference type="Pfam" id="PF01370">
    <property type="entry name" value="Epimerase"/>
    <property type="match status" value="1"/>
</dbReference>
<keyword evidence="4" id="KW-1185">Reference proteome</keyword>
<dbReference type="AlphaFoldDB" id="A0A485LED7"/>
<evidence type="ECO:0000259" key="1">
    <source>
        <dbReference type="Pfam" id="PF01370"/>
    </source>
</evidence>
<dbReference type="SUPFAM" id="SSF51735">
    <property type="entry name" value="NAD(P)-binding Rossmann-fold domains"/>
    <property type="match status" value="1"/>
</dbReference>
<dbReference type="PANTHER" id="PTHR48079">
    <property type="entry name" value="PROTEIN YEEZ"/>
    <property type="match status" value="1"/>
</dbReference>
<protein>
    <submittedName>
        <fullName evidence="3">Aste57867_19706 protein</fullName>
    </submittedName>
</protein>
<dbReference type="GO" id="GO:0005737">
    <property type="term" value="C:cytoplasm"/>
    <property type="evidence" value="ECO:0007669"/>
    <property type="project" value="TreeGrafter"/>
</dbReference>
<dbReference type="Proteomes" id="UP000332933">
    <property type="component" value="Unassembled WGS sequence"/>
</dbReference>
<dbReference type="InterPro" id="IPR001509">
    <property type="entry name" value="Epimerase_deHydtase"/>
</dbReference>
<dbReference type="Gene3D" id="3.40.50.720">
    <property type="entry name" value="NAD(P)-binding Rossmann-like Domain"/>
    <property type="match status" value="1"/>
</dbReference>
<reference evidence="3 4" key="1">
    <citation type="submission" date="2019-03" db="EMBL/GenBank/DDBJ databases">
        <authorList>
            <person name="Gaulin E."/>
            <person name="Dumas B."/>
        </authorList>
    </citation>
    <scope>NUCLEOTIDE SEQUENCE [LARGE SCALE GENOMIC DNA]</scope>
    <source>
        <strain evidence="3">CBS 568.67</strain>
    </source>
</reference>
<sequence length="305" mass="32214">MSSFRVFVTGATGFVGTAVVQELLQAGHHVTGLARSDAAAQQLTTAGASVHRGDLNDLESLRQGAAAADATIHLGFNHDFAAYEATCEADAKIIRALGDALLGTSKLLIVTSATPTIVSGSHRQDETATTQDSHNPRKVAEAAVDAVAATGVRVVVVRLPPSVHGDGDRAFVPLLIGIAREKGVSAYIGNGANRWPAVHRLDAAVLFRLVLEKATTSGAAHAVADQGVTLRELAAVIGKRLNVPVVSKDPLEATDHFGWFNYFAGLDNPIASAWTQETYGWKPTQKSLLEDLDSDVYFADKVNVM</sequence>
<accession>A0A485LED7</accession>